<dbReference type="EMBL" id="QGBI01000038">
    <property type="protein sequence ID" value="MBX3893350.1"/>
    <property type="molecule type" value="Genomic_DNA"/>
</dbReference>
<accession>A0AAW4QE07</accession>
<comment type="caution">
    <text evidence="1">The sequence shown here is derived from an EMBL/GenBank/DDBJ whole genome shotgun (WGS) entry which is preliminary data.</text>
</comment>
<sequence>MFEERRNHMVARLNAIDGIHCDMPDGAFYVFASVAGLIGLSMPDGKPFQTDVDVAEWPRSLPRGRKQWCSSWGASCVLTN</sequence>
<dbReference type="Proteomes" id="UP001199322">
    <property type="component" value="Unassembled WGS sequence"/>
</dbReference>
<dbReference type="AlphaFoldDB" id="A0AAW4QE07"/>
<proteinExistence type="predicted"/>
<dbReference type="InterPro" id="IPR015424">
    <property type="entry name" value="PyrdxlP-dep_Trfase"/>
</dbReference>
<evidence type="ECO:0000313" key="2">
    <source>
        <dbReference type="Proteomes" id="UP001199322"/>
    </source>
</evidence>
<gene>
    <name evidence="1" type="ORF">DEE74_26120</name>
</gene>
<evidence type="ECO:0000313" key="1">
    <source>
        <dbReference type="EMBL" id="MBX3893350.1"/>
    </source>
</evidence>
<organism evidence="1 2">
    <name type="scientific">Ralstonia pickettii</name>
    <name type="common">Burkholderia pickettii</name>
    <dbReference type="NCBI Taxonomy" id="329"/>
    <lineage>
        <taxon>Bacteria</taxon>
        <taxon>Pseudomonadati</taxon>
        <taxon>Pseudomonadota</taxon>
        <taxon>Betaproteobacteria</taxon>
        <taxon>Burkholderiales</taxon>
        <taxon>Burkholderiaceae</taxon>
        <taxon>Ralstonia</taxon>
    </lineage>
</organism>
<dbReference type="Gene3D" id="3.90.1150.10">
    <property type="entry name" value="Aspartate Aminotransferase, domain 1"/>
    <property type="match status" value="1"/>
</dbReference>
<dbReference type="InterPro" id="IPR015422">
    <property type="entry name" value="PyrdxlP-dep_Trfase_small"/>
</dbReference>
<reference evidence="1" key="1">
    <citation type="submission" date="2018-06" db="EMBL/GenBank/DDBJ databases">
        <authorList>
            <person name="O'Rourke A."/>
        </authorList>
    </citation>
    <scope>NUCLEOTIDE SEQUENCE</scope>
    <source>
        <strain evidence="1">132550021-3</strain>
    </source>
</reference>
<dbReference type="SUPFAM" id="SSF53383">
    <property type="entry name" value="PLP-dependent transferases"/>
    <property type="match status" value="1"/>
</dbReference>
<name>A0AAW4QE07_RALPI</name>
<protein>
    <submittedName>
        <fullName evidence="1">Uncharacterized protein</fullName>
    </submittedName>
</protein>
<dbReference type="RefSeq" id="WP_125472887.1">
    <property type="nucleotide sequence ID" value="NZ_JACBXL010000032.1"/>
</dbReference>